<evidence type="ECO:0000256" key="7">
    <source>
        <dbReference type="SAM" id="MobiDB-lite"/>
    </source>
</evidence>
<feature type="region of interest" description="Disordered" evidence="7">
    <location>
        <begin position="141"/>
        <end position="169"/>
    </location>
</feature>
<evidence type="ECO:0000313" key="10">
    <source>
        <dbReference type="Proteomes" id="UP001165060"/>
    </source>
</evidence>
<feature type="region of interest" description="Disordered" evidence="7">
    <location>
        <begin position="744"/>
        <end position="784"/>
    </location>
</feature>
<comment type="caution">
    <text evidence="9">The sequence shown here is derived from an EMBL/GenBank/DDBJ whole genome shotgun (WGS) entry which is preliminary data.</text>
</comment>
<dbReference type="InterPro" id="IPR000719">
    <property type="entry name" value="Prot_kinase_dom"/>
</dbReference>
<evidence type="ECO:0000256" key="3">
    <source>
        <dbReference type="ARBA" id="ARBA00022741"/>
    </source>
</evidence>
<evidence type="ECO:0000256" key="4">
    <source>
        <dbReference type="ARBA" id="ARBA00022777"/>
    </source>
</evidence>
<protein>
    <recommendedName>
        <fullName evidence="8">Protein kinase domain-containing protein</fullName>
    </recommendedName>
</protein>
<evidence type="ECO:0000256" key="5">
    <source>
        <dbReference type="ARBA" id="ARBA00022840"/>
    </source>
</evidence>
<evidence type="ECO:0000259" key="8">
    <source>
        <dbReference type="PROSITE" id="PS50011"/>
    </source>
</evidence>
<evidence type="ECO:0000256" key="2">
    <source>
        <dbReference type="ARBA" id="ARBA00022679"/>
    </source>
</evidence>
<feature type="compositionally biased region" description="Low complexity" evidence="7">
    <location>
        <begin position="37"/>
        <end position="46"/>
    </location>
</feature>
<dbReference type="SUPFAM" id="SSF48452">
    <property type="entry name" value="TPR-like"/>
    <property type="match status" value="1"/>
</dbReference>
<feature type="binding site" evidence="6">
    <location>
        <position position="226"/>
    </location>
    <ligand>
        <name>ATP</name>
        <dbReference type="ChEBI" id="CHEBI:30616"/>
    </ligand>
</feature>
<feature type="region of interest" description="Disordered" evidence="7">
    <location>
        <begin position="37"/>
        <end position="60"/>
    </location>
</feature>
<dbReference type="Gene3D" id="1.10.510.10">
    <property type="entry name" value="Transferase(Phosphotransferase) domain 1"/>
    <property type="match status" value="1"/>
</dbReference>
<keyword evidence="1" id="KW-0723">Serine/threonine-protein kinase</keyword>
<proteinExistence type="predicted"/>
<dbReference type="SUPFAM" id="SSF56112">
    <property type="entry name" value="Protein kinase-like (PK-like)"/>
    <property type="match status" value="1"/>
</dbReference>
<keyword evidence="2" id="KW-0808">Transferase</keyword>
<dbReference type="PANTHER" id="PTHR24353">
    <property type="entry name" value="CYCLIC NUCLEOTIDE-DEPENDENT PROTEIN KINASE"/>
    <property type="match status" value="1"/>
</dbReference>
<reference evidence="9 10" key="1">
    <citation type="journal article" date="2023" name="Commun. Biol.">
        <title>Genome analysis of Parmales, the sister group of diatoms, reveals the evolutionary specialization of diatoms from phago-mixotrophs to photoautotrophs.</title>
        <authorList>
            <person name="Ban H."/>
            <person name="Sato S."/>
            <person name="Yoshikawa S."/>
            <person name="Yamada K."/>
            <person name="Nakamura Y."/>
            <person name="Ichinomiya M."/>
            <person name="Sato N."/>
            <person name="Blanc-Mathieu R."/>
            <person name="Endo H."/>
            <person name="Kuwata A."/>
            <person name="Ogata H."/>
        </authorList>
    </citation>
    <scope>NUCLEOTIDE SEQUENCE [LARGE SCALE GENOMIC DNA]</scope>
</reference>
<keyword evidence="4" id="KW-0418">Kinase</keyword>
<dbReference type="SMART" id="SM00220">
    <property type="entry name" value="S_TKc"/>
    <property type="match status" value="1"/>
</dbReference>
<feature type="compositionally biased region" description="Basic and acidic residues" evidence="7">
    <location>
        <begin position="145"/>
        <end position="159"/>
    </location>
</feature>
<gene>
    <name evidence="9" type="ORF">TeGR_g14161</name>
</gene>
<dbReference type="InterPro" id="IPR011009">
    <property type="entry name" value="Kinase-like_dom_sf"/>
</dbReference>
<keyword evidence="10" id="KW-1185">Reference proteome</keyword>
<evidence type="ECO:0000256" key="6">
    <source>
        <dbReference type="PROSITE-ProRule" id="PRU10141"/>
    </source>
</evidence>
<dbReference type="PROSITE" id="PS00107">
    <property type="entry name" value="PROTEIN_KINASE_ATP"/>
    <property type="match status" value="1"/>
</dbReference>
<sequence>MPSADELRLAGNQAFASKDLDTALQLYTSAISARRAADADPNAAGPNAPPPPPGGGPACSEPAPLSTHLCNRSLVLSAMSSYPLAIADARECVRLTGGRSAKGWFRLVKGYCGARLFGEALEALEEALATRQRPVRQIGEEAEPEDTHRGEREEMEKLRGNVQKHKKAHDKKVLSGEYNVVVKSVRTDGRKPSVREFDFESELGQGNFSRIVSARHKTTGERFAVKIIEKKQVEQLQRRHPNVHNEIQMEKRVLAKLRHPLVVALHHTFQDYNALYFLMDYCEGAEMWTTIMFGSKLVGCHESLARFYMGELVEVLEYLHGQGVVHRDLKPENLMIDVEGHLKLIDFGTAKDMVSTDLNGPEFVGTPEFMSPETVKSKPADYSTDLWSFGVVMWQMLLGTTPFKAPSPYLGFLKIKRGQLVRHPALDDDAWDFISRLVVVDRSKRIGFAADNEVPNYAEIRSHPYFKGGLQPPKPPLHAEAPERVPSLSDLCIRACAELAVDSSLNLDAEEPGSGGSSDMLRLAPRDRARVMHFLDRMEKLGEPRVLRRFYRTALEAKFGRVRPMTRDFLGLTSELENQFTEPIDFVHISEVTEKPLLTTIVKTINRKRPKFVVVTGKLSEESLRVVAKISETISVVIADGTDFFSFYCGGCQGIVLNGELLVDPSVDPKKSEEQSKFASQELEQSRMCQHHTFVITDIDPRKLPETFTEKVAKSRVCGIVGTSGAIGTEADYEGEFVVGKGAREGGEDKKVTEPKEETAMQEEGVYPKAEEDREGSDVDSDGYNLVDDDSRVKILARGFSTVFTLQEERAWKAFSLPIA</sequence>
<evidence type="ECO:0000313" key="9">
    <source>
        <dbReference type="EMBL" id="GMI31692.1"/>
    </source>
</evidence>
<evidence type="ECO:0000256" key="1">
    <source>
        <dbReference type="ARBA" id="ARBA00022527"/>
    </source>
</evidence>
<feature type="domain" description="Protein kinase" evidence="8">
    <location>
        <begin position="197"/>
        <end position="466"/>
    </location>
</feature>
<dbReference type="EMBL" id="BRYB01000520">
    <property type="protein sequence ID" value="GMI31692.1"/>
    <property type="molecule type" value="Genomic_DNA"/>
</dbReference>
<dbReference type="PANTHER" id="PTHR24353:SF37">
    <property type="entry name" value="CAMP-DEPENDENT PROTEIN KINASE CATALYTIC SUBUNIT PRKX"/>
    <property type="match status" value="1"/>
</dbReference>
<dbReference type="PROSITE" id="PS50011">
    <property type="entry name" value="PROTEIN_KINASE_DOM"/>
    <property type="match status" value="1"/>
</dbReference>
<keyword evidence="5 6" id="KW-0067">ATP-binding</keyword>
<organism evidence="9 10">
    <name type="scientific">Tetraparma gracilis</name>
    <dbReference type="NCBI Taxonomy" id="2962635"/>
    <lineage>
        <taxon>Eukaryota</taxon>
        <taxon>Sar</taxon>
        <taxon>Stramenopiles</taxon>
        <taxon>Ochrophyta</taxon>
        <taxon>Bolidophyceae</taxon>
        <taxon>Parmales</taxon>
        <taxon>Triparmaceae</taxon>
        <taxon>Tetraparma</taxon>
    </lineage>
</organism>
<dbReference type="InterPro" id="IPR008271">
    <property type="entry name" value="Ser/Thr_kinase_AS"/>
</dbReference>
<dbReference type="Gene3D" id="3.30.200.20">
    <property type="entry name" value="Phosphorylase Kinase, domain 1"/>
    <property type="match status" value="1"/>
</dbReference>
<accession>A0ABQ6MT02</accession>
<keyword evidence="3 6" id="KW-0547">Nucleotide-binding</keyword>
<name>A0ABQ6MT02_9STRA</name>
<dbReference type="Gene3D" id="1.25.40.10">
    <property type="entry name" value="Tetratricopeptide repeat domain"/>
    <property type="match status" value="1"/>
</dbReference>
<dbReference type="PROSITE" id="PS00108">
    <property type="entry name" value="PROTEIN_KINASE_ST"/>
    <property type="match status" value="1"/>
</dbReference>
<feature type="compositionally biased region" description="Basic and acidic residues" evidence="7">
    <location>
        <begin position="744"/>
        <end position="759"/>
    </location>
</feature>
<dbReference type="InterPro" id="IPR017441">
    <property type="entry name" value="Protein_kinase_ATP_BS"/>
</dbReference>
<dbReference type="Proteomes" id="UP001165060">
    <property type="component" value="Unassembled WGS sequence"/>
</dbReference>
<dbReference type="InterPro" id="IPR011990">
    <property type="entry name" value="TPR-like_helical_dom_sf"/>
</dbReference>
<dbReference type="Pfam" id="PF00069">
    <property type="entry name" value="Pkinase"/>
    <property type="match status" value="1"/>
</dbReference>